<evidence type="ECO:0000313" key="2">
    <source>
        <dbReference type="Proteomes" id="UP000315751"/>
    </source>
</evidence>
<dbReference type="Proteomes" id="UP000315751">
    <property type="component" value="Unassembled WGS sequence"/>
</dbReference>
<comment type="caution">
    <text evidence="1">The sequence shown here is derived from an EMBL/GenBank/DDBJ whole genome shotgun (WGS) entry which is preliminary data.</text>
</comment>
<dbReference type="EMBL" id="VITR01000012">
    <property type="protein sequence ID" value="TWB38564.1"/>
    <property type="molecule type" value="Genomic_DNA"/>
</dbReference>
<name>A0A560GYI5_9PROT</name>
<proteinExistence type="predicted"/>
<protein>
    <submittedName>
        <fullName evidence="1">Uncharacterized protein</fullName>
    </submittedName>
</protein>
<dbReference type="AlphaFoldDB" id="A0A560GYI5"/>
<sequence length="346" mass="39948">MSCALIPRNRLQRIPKSERLAHEYCFFLHDACVHMLGEYERERVHYVRFEFRDADEAEAFERYANETDSIVALKMVGRLDEAKRVAINTITLGMVSDCLHHIYEALRCMERWKVVVAFNLLRKPLTDSLVYLSWMFSDEDDFYDAFANQSPAGLRPKIVGNRRQSIIDAAVGKTMLKGVVDSDWLNEVLFKPAYPQGLYRIFQHAVHLITAEREEIRTEPENFNFIFKNHTDNDSYHGLYEVLPTVMLFLSHVIEGLFERMHAKDTGARAAFQTRSVLGLYLLSDHPDCVGNVRTILGDLSTVLACPKCHEPLTLTKHNMARLLLAESFRCKSCGRAWPFPFSYIF</sequence>
<accession>A0A560GYI5</accession>
<organism evidence="1 2">
    <name type="scientific">Nitrospirillum amazonense</name>
    <dbReference type="NCBI Taxonomy" id="28077"/>
    <lineage>
        <taxon>Bacteria</taxon>
        <taxon>Pseudomonadati</taxon>
        <taxon>Pseudomonadota</taxon>
        <taxon>Alphaproteobacteria</taxon>
        <taxon>Rhodospirillales</taxon>
        <taxon>Azospirillaceae</taxon>
        <taxon>Nitrospirillum</taxon>
    </lineage>
</organism>
<reference evidence="1 2" key="1">
    <citation type="submission" date="2019-06" db="EMBL/GenBank/DDBJ databases">
        <title>Genomic Encyclopedia of Type Strains, Phase IV (KMG-V): Genome sequencing to study the core and pangenomes of soil and plant-associated prokaryotes.</title>
        <authorList>
            <person name="Whitman W."/>
        </authorList>
    </citation>
    <scope>NUCLEOTIDE SEQUENCE [LARGE SCALE GENOMIC DNA]</scope>
    <source>
        <strain evidence="1 2">BR 11622</strain>
    </source>
</reference>
<evidence type="ECO:0000313" key="1">
    <source>
        <dbReference type="EMBL" id="TWB38564.1"/>
    </source>
</evidence>
<keyword evidence="2" id="KW-1185">Reference proteome</keyword>
<gene>
    <name evidence="1" type="ORF">FBZ90_11252</name>
</gene>